<dbReference type="RefSeq" id="WP_086065060.1">
    <property type="nucleotide sequence ID" value="NZ_CP021108.1"/>
</dbReference>
<dbReference type="Proteomes" id="UP000194151">
    <property type="component" value="Chromosome"/>
</dbReference>
<dbReference type="NCBIfam" id="TIGR00847">
    <property type="entry name" value="ccoS"/>
    <property type="match status" value="1"/>
</dbReference>
<gene>
    <name evidence="1" type="ORF">CAL12_14320</name>
</gene>
<evidence type="ECO:0000313" key="2">
    <source>
        <dbReference type="Proteomes" id="UP000194151"/>
    </source>
</evidence>
<dbReference type="AlphaFoldDB" id="A0A1W6YLL6"/>
<keyword evidence="2" id="KW-1185">Reference proteome</keyword>
<dbReference type="STRING" id="1416806.CAL12_14320"/>
<protein>
    <submittedName>
        <fullName evidence="1">Cbb3-type cytochrome oxidase assembly protein CcoS</fullName>
    </submittedName>
</protein>
<organism evidence="1 2">
    <name type="scientific">Bordetella genomosp. 8</name>
    <dbReference type="NCBI Taxonomy" id="1416806"/>
    <lineage>
        <taxon>Bacteria</taxon>
        <taxon>Pseudomonadati</taxon>
        <taxon>Pseudomonadota</taxon>
        <taxon>Betaproteobacteria</taxon>
        <taxon>Burkholderiales</taxon>
        <taxon>Alcaligenaceae</taxon>
        <taxon>Bordetella</taxon>
    </lineage>
</organism>
<accession>A0A1W6YLL6</accession>
<evidence type="ECO:0000313" key="1">
    <source>
        <dbReference type="EMBL" id="ARP81874.1"/>
    </source>
</evidence>
<dbReference type="InterPro" id="IPR004714">
    <property type="entry name" value="Cyt_oxidase_maturation_cbb3"/>
</dbReference>
<dbReference type="EMBL" id="CP021108">
    <property type="protein sequence ID" value="ARP81874.1"/>
    <property type="molecule type" value="Genomic_DNA"/>
</dbReference>
<sequence length="45" mass="4691">MSILLLLLPLSLLFVAAIGGFLAWAVLSGQYDETDATAGKLPDGE</sequence>
<proteinExistence type="predicted"/>
<dbReference type="Pfam" id="PF03597">
    <property type="entry name" value="FixS"/>
    <property type="match status" value="1"/>
</dbReference>
<dbReference type="OrthoDB" id="8641358at2"/>
<name>A0A1W6YLL6_9BORD</name>
<reference evidence="1 2" key="1">
    <citation type="submission" date="2017-05" db="EMBL/GenBank/DDBJ databases">
        <title>Complete and WGS of Bordetella genogroups.</title>
        <authorList>
            <person name="Spilker T."/>
            <person name="LiPuma J."/>
        </authorList>
    </citation>
    <scope>NUCLEOTIDE SEQUENCE [LARGE SCALE GENOMIC DNA]</scope>
    <source>
        <strain evidence="1 2">AU19157</strain>
    </source>
</reference>
<dbReference type="KEGG" id="bgv:CAL12_14320"/>